<dbReference type="Pfam" id="PF06745">
    <property type="entry name" value="ATPase"/>
    <property type="match status" value="2"/>
</dbReference>
<evidence type="ECO:0000256" key="3">
    <source>
        <dbReference type="ARBA" id="ARBA00022679"/>
    </source>
</evidence>
<accession>A0ABT3GE63</accession>
<dbReference type="PANTHER" id="PTHR42926">
    <property type="match status" value="1"/>
</dbReference>
<feature type="domain" description="KaiC" evidence="8">
    <location>
        <begin position="12"/>
        <end position="260"/>
    </location>
</feature>
<keyword evidence="5" id="KW-0418">Kinase</keyword>
<protein>
    <recommendedName>
        <fullName evidence="1">non-specific serine/threonine protein kinase</fullName>
        <ecNumber evidence="1">2.7.11.1</ecNumber>
    </recommendedName>
</protein>
<dbReference type="PANTHER" id="PTHR42926:SF1">
    <property type="entry name" value="CIRCADIAN CLOCK OSCILLATOR PROTEIN KAIC 1"/>
    <property type="match status" value="1"/>
</dbReference>
<dbReference type="InterPro" id="IPR003593">
    <property type="entry name" value="AAA+_ATPase"/>
</dbReference>
<dbReference type="InterPro" id="IPR027417">
    <property type="entry name" value="P-loop_NTPase"/>
</dbReference>
<dbReference type="Gene3D" id="3.40.50.300">
    <property type="entry name" value="P-loop containing nucleotide triphosphate hydrolases"/>
    <property type="match status" value="2"/>
</dbReference>
<evidence type="ECO:0000256" key="2">
    <source>
        <dbReference type="ARBA" id="ARBA00022553"/>
    </source>
</evidence>
<dbReference type="PIRSF" id="PIRSF039117">
    <property type="entry name" value="KaiC"/>
    <property type="match status" value="1"/>
</dbReference>
<keyword evidence="10" id="KW-1185">Reference proteome</keyword>
<evidence type="ECO:0000259" key="8">
    <source>
        <dbReference type="PROSITE" id="PS51146"/>
    </source>
</evidence>
<evidence type="ECO:0000313" key="10">
    <source>
        <dbReference type="Proteomes" id="UP001320876"/>
    </source>
</evidence>
<dbReference type="InterPro" id="IPR051347">
    <property type="entry name" value="Circadian_clock_KaiC-rel"/>
</dbReference>
<dbReference type="GO" id="GO:0004674">
    <property type="term" value="F:protein serine/threonine kinase activity"/>
    <property type="evidence" value="ECO:0007669"/>
    <property type="project" value="UniProtKB-EC"/>
</dbReference>
<evidence type="ECO:0000256" key="7">
    <source>
        <dbReference type="SAM" id="MobiDB-lite"/>
    </source>
</evidence>
<reference evidence="9 10" key="1">
    <citation type="submission" date="2022-10" db="EMBL/GenBank/DDBJ databases">
        <title>Luteolibacter arcticus strain CCTCC AB 2014275, whole genome shotgun sequencing project.</title>
        <authorList>
            <person name="Zhao G."/>
            <person name="Shen L."/>
        </authorList>
    </citation>
    <scope>NUCLEOTIDE SEQUENCE [LARGE SCALE GENOMIC DNA]</scope>
    <source>
        <strain evidence="9 10">CCTCC AB 2014275</strain>
    </source>
</reference>
<dbReference type="SMART" id="SM00382">
    <property type="entry name" value="AAA"/>
    <property type="match status" value="2"/>
</dbReference>
<feature type="region of interest" description="Disordered" evidence="7">
    <location>
        <begin position="545"/>
        <end position="573"/>
    </location>
</feature>
<evidence type="ECO:0000256" key="5">
    <source>
        <dbReference type="ARBA" id="ARBA00022777"/>
    </source>
</evidence>
<dbReference type="EC" id="2.7.11.1" evidence="1"/>
<dbReference type="Proteomes" id="UP001320876">
    <property type="component" value="Unassembled WGS sequence"/>
</dbReference>
<evidence type="ECO:0000256" key="6">
    <source>
        <dbReference type="ARBA" id="ARBA00022801"/>
    </source>
</evidence>
<feature type="domain" description="KaiC" evidence="8">
    <location>
        <begin position="261"/>
        <end position="491"/>
    </location>
</feature>
<evidence type="ECO:0000313" key="9">
    <source>
        <dbReference type="EMBL" id="MCW1921718.1"/>
    </source>
</evidence>
<dbReference type="SUPFAM" id="SSF52540">
    <property type="entry name" value="P-loop containing nucleoside triphosphate hydrolases"/>
    <property type="match status" value="2"/>
</dbReference>
<dbReference type="InterPro" id="IPR010624">
    <property type="entry name" value="KaiC_dom"/>
</dbReference>
<evidence type="ECO:0000256" key="4">
    <source>
        <dbReference type="ARBA" id="ARBA00022737"/>
    </source>
</evidence>
<keyword evidence="6" id="KW-0378">Hydrolase</keyword>
<dbReference type="PROSITE" id="PS51146">
    <property type="entry name" value="KAIC"/>
    <property type="match status" value="2"/>
</dbReference>
<dbReference type="RefSeq" id="WP_264485827.1">
    <property type="nucleotide sequence ID" value="NZ_JAPDDT010000001.1"/>
</dbReference>
<gene>
    <name evidence="9" type="primary">kaiC</name>
    <name evidence="9" type="ORF">OKA05_04085</name>
</gene>
<keyword evidence="4" id="KW-0677">Repeat</keyword>
<comment type="caution">
    <text evidence="9">The sequence shown here is derived from an EMBL/GenBank/DDBJ whole genome shotgun (WGS) entry which is preliminary data.</text>
</comment>
<sequence>MKSTIEPAADASKARTGIAGFDEITHGGLPHGRTTLLVGGPGSGKTIMALQSLVNGVRLYNEPAIFVAFEEDTKRILANARKFGWKLAELQKKKLFFLDAQPPFDLFQSGDFDLSGMLAALDSKAKEINARRIAFDAIDVVLMLLEDPAARRREIYRLHDWLLDRGFTAIMTAKSGDYERGGEIEASMGFIQFMVDCTVVLNHEVVQGVSQRNLRVVKYRGSPFSENESPFLIGSDGLEVSGARGLGDQSEPDLPVTGERVSSGVARLDAMLCGGYYRGASVLVTGVPGTAKSTLGGCFAEAACLRGERTLLVSFDSDANEMVRNLSSVNIRLAPHAKKGMLRLVSARAVTGSAEIHLMRIKKLVTEHRARCLVIDPISALCNSGNEVTAHGVVERLIHWTKTSGITIICTSLLDDAGTQMGSTPLEVSTIADTWIHLNYLVHAGERNRGLSIVKSRGTAHSNQVRELILSDTGVTLADAYTAGGEVLMGTLRWEKELAIRVAHDEAEASKELKQVTLESEEALIEVRLKAVQLELKVKRAEKVALTRSTTDRSNERARGQSHLQELRGVDET</sequence>
<dbReference type="NCBIfam" id="NF006799">
    <property type="entry name" value="PRK09302.1"/>
    <property type="match status" value="1"/>
</dbReference>
<dbReference type="PRINTS" id="PR01874">
    <property type="entry name" value="DNAREPAIRADA"/>
</dbReference>
<keyword evidence="3 9" id="KW-0808">Transferase</keyword>
<name>A0ABT3GE63_9BACT</name>
<evidence type="ECO:0000256" key="1">
    <source>
        <dbReference type="ARBA" id="ARBA00012513"/>
    </source>
</evidence>
<dbReference type="EMBL" id="JAPDDT010000001">
    <property type="protein sequence ID" value="MCW1921718.1"/>
    <property type="molecule type" value="Genomic_DNA"/>
</dbReference>
<dbReference type="InterPro" id="IPR030665">
    <property type="entry name" value="KaiC"/>
</dbReference>
<dbReference type="InterPro" id="IPR014774">
    <property type="entry name" value="KaiC-like_dom"/>
</dbReference>
<keyword evidence="2" id="KW-0597">Phosphoprotein</keyword>
<proteinExistence type="predicted"/>
<organism evidence="9 10">
    <name type="scientific">Luteolibacter arcticus</name>
    <dbReference type="NCBI Taxonomy" id="1581411"/>
    <lineage>
        <taxon>Bacteria</taxon>
        <taxon>Pseudomonadati</taxon>
        <taxon>Verrucomicrobiota</taxon>
        <taxon>Verrucomicrobiia</taxon>
        <taxon>Verrucomicrobiales</taxon>
        <taxon>Verrucomicrobiaceae</taxon>
        <taxon>Luteolibacter</taxon>
    </lineage>
</organism>